<dbReference type="SMART" id="SM00186">
    <property type="entry name" value="FBG"/>
    <property type="match status" value="1"/>
</dbReference>
<dbReference type="SUPFAM" id="SSF56496">
    <property type="entry name" value="Fibrinogen C-terminal domain-like"/>
    <property type="match status" value="1"/>
</dbReference>
<dbReference type="InterPro" id="IPR050373">
    <property type="entry name" value="Fibrinogen_C-term_domain"/>
</dbReference>
<accession>A0A182VF16</accession>
<feature type="domain" description="Fibrinogen C-terminal" evidence="1">
    <location>
        <begin position="159"/>
        <end position="293"/>
    </location>
</feature>
<dbReference type="InterPro" id="IPR014716">
    <property type="entry name" value="Fibrinogen_a/b/g_C_1"/>
</dbReference>
<evidence type="ECO:0000313" key="2">
    <source>
        <dbReference type="EnsemblMetazoa" id="AMEM013863-PA"/>
    </source>
</evidence>
<reference evidence="2" key="1">
    <citation type="submission" date="2020-05" db="UniProtKB">
        <authorList>
            <consortium name="EnsemblMetazoa"/>
        </authorList>
    </citation>
    <scope>IDENTIFICATION</scope>
    <source>
        <strain evidence="2">MAF</strain>
    </source>
</reference>
<dbReference type="Pfam" id="PF00147">
    <property type="entry name" value="Fibrinogen_C"/>
    <property type="match status" value="1"/>
</dbReference>
<evidence type="ECO:0000259" key="1">
    <source>
        <dbReference type="PROSITE" id="PS51406"/>
    </source>
</evidence>
<dbReference type="InterPro" id="IPR002181">
    <property type="entry name" value="Fibrinogen_a/b/g_C_dom"/>
</dbReference>
<name>A0A182VF16_ANOME</name>
<dbReference type="VEuPathDB" id="VectorBase:AMEM013863"/>
<sequence>MLSRRVKSVGSATCDYVRVCIHTGLTPFATIHRRPNRTRVAARDVSWMDAGTVVDFINYSRKAYLNDNSRTCLECNKPARIDQTLDQKLSHQENLTQGLLTVINQQSQTMVNNLTTMQNHFNHMFSNHSWSINELMWNEIRMLASKNDLPRSKIDSGEHPQAVTFRSCKENPSQLSGKYIIQSTEDNEPFLVYCEQTAFAGGWLVFQHRYDGSVGFYRNWTEYRDGFGSIDEEFWLGLEQLHRLTSARMYELLVELKDFSGNYIYARYDEFAIGSEAQQYQLTKLGSYSGTNV</sequence>
<evidence type="ECO:0000313" key="3">
    <source>
        <dbReference type="Proteomes" id="UP000075903"/>
    </source>
</evidence>
<organism evidence="2 3">
    <name type="scientific">Anopheles merus</name>
    <name type="common">Mosquito</name>
    <dbReference type="NCBI Taxonomy" id="30066"/>
    <lineage>
        <taxon>Eukaryota</taxon>
        <taxon>Metazoa</taxon>
        <taxon>Ecdysozoa</taxon>
        <taxon>Arthropoda</taxon>
        <taxon>Hexapoda</taxon>
        <taxon>Insecta</taxon>
        <taxon>Pterygota</taxon>
        <taxon>Neoptera</taxon>
        <taxon>Endopterygota</taxon>
        <taxon>Diptera</taxon>
        <taxon>Nematocera</taxon>
        <taxon>Culicoidea</taxon>
        <taxon>Culicidae</taxon>
        <taxon>Anophelinae</taxon>
        <taxon>Anopheles</taxon>
    </lineage>
</organism>
<keyword evidence="3" id="KW-1185">Reference proteome</keyword>
<dbReference type="PANTHER" id="PTHR19143">
    <property type="entry name" value="FIBRINOGEN/TENASCIN/ANGIOPOEITIN"/>
    <property type="match status" value="1"/>
</dbReference>
<dbReference type="STRING" id="30066.A0A182VF16"/>
<dbReference type="VEuPathDB" id="VectorBase:AMEM21_000341"/>
<dbReference type="AlphaFoldDB" id="A0A182VF16"/>
<dbReference type="InterPro" id="IPR036056">
    <property type="entry name" value="Fibrinogen-like_C"/>
</dbReference>
<dbReference type="PANTHER" id="PTHR19143:SF327">
    <property type="entry name" value="FI21813P1-RELATED"/>
    <property type="match status" value="1"/>
</dbReference>
<proteinExistence type="predicted"/>
<dbReference type="GO" id="GO:0005615">
    <property type="term" value="C:extracellular space"/>
    <property type="evidence" value="ECO:0007669"/>
    <property type="project" value="TreeGrafter"/>
</dbReference>
<dbReference type="Proteomes" id="UP000075903">
    <property type="component" value="Unassembled WGS sequence"/>
</dbReference>
<protein>
    <submittedName>
        <fullName evidence="2">Fibrinogen C-terminal domain-containing protein</fullName>
    </submittedName>
</protein>
<dbReference type="PROSITE" id="PS51406">
    <property type="entry name" value="FIBRINOGEN_C_2"/>
    <property type="match status" value="1"/>
</dbReference>
<dbReference type="Gene3D" id="3.90.215.10">
    <property type="entry name" value="Gamma Fibrinogen, chain A, domain 1"/>
    <property type="match status" value="1"/>
</dbReference>
<dbReference type="EnsemblMetazoa" id="AMEM013863-RA">
    <property type="protein sequence ID" value="AMEM013863-PA"/>
    <property type="gene ID" value="AMEM013863"/>
</dbReference>